<dbReference type="Pfam" id="PF02174">
    <property type="entry name" value="IRS"/>
    <property type="match status" value="1"/>
</dbReference>
<dbReference type="GO" id="GO:0043410">
    <property type="term" value="P:positive regulation of MAPK cascade"/>
    <property type="evidence" value="ECO:0007669"/>
    <property type="project" value="TreeGrafter"/>
</dbReference>
<dbReference type="EMBL" id="JANPWB010000015">
    <property type="protein sequence ID" value="KAJ1090665.1"/>
    <property type="molecule type" value="Genomic_DNA"/>
</dbReference>
<reference evidence="5" key="1">
    <citation type="journal article" date="2022" name="bioRxiv">
        <title>Sequencing and chromosome-scale assembly of the giantPleurodeles waltlgenome.</title>
        <authorList>
            <person name="Brown T."/>
            <person name="Elewa A."/>
            <person name="Iarovenko S."/>
            <person name="Subramanian E."/>
            <person name="Araus A.J."/>
            <person name="Petzold A."/>
            <person name="Susuki M."/>
            <person name="Suzuki K.-i.T."/>
            <person name="Hayashi T."/>
            <person name="Toyoda A."/>
            <person name="Oliveira C."/>
            <person name="Osipova E."/>
            <person name="Leigh N.D."/>
            <person name="Simon A."/>
            <person name="Yun M.H."/>
        </authorList>
    </citation>
    <scope>NUCLEOTIDE SEQUENCE</scope>
    <source>
        <strain evidence="5">20211129_DDA</strain>
        <tissue evidence="5">Liver</tissue>
    </source>
</reference>
<proteinExistence type="inferred from homology"/>
<dbReference type="Proteomes" id="UP001066276">
    <property type="component" value="Chromosome 11"/>
</dbReference>
<protein>
    <recommendedName>
        <fullName evidence="4">IRS-type PTB domain-containing protein</fullName>
    </recommendedName>
</protein>
<evidence type="ECO:0000313" key="6">
    <source>
        <dbReference type="Proteomes" id="UP001066276"/>
    </source>
</evidence>
<dbReference type="SMART" id="SM01244">
    <property type="entry name" value="IRS"/>
    <property type="match status" value="1"/>
</dbReference>
<dbReference type="InterPro" id="IPR037751">
    <property type="entry name" value="Dok1/2/3_PTB"/>
</dbReference>
<dbReference type="PROSITE" id="PS51064">
    <property type="entry name" value="IRS_PTB"/>
    <property type="match status" value="1"/>
</dbReference>
<dbReference type="InterPro" id="IPR050996">
    <property type="entry name" value="Docking_Protein_DOK"/>
</dbReference>
<dbReference type="PANTHER" id="PTHR21258:SF14">
    <property type="entry name" value="DOCKING PROTEIN 2"/>
    <property type="match status" value="1"/>
</dbReference>
<dbReference type="AlphaFoldDB" id="A0AAV7LSY9"/>
<comment type="caution">
    <text evidence="5">The sequence shown here is derived from an EMBL/GenBank/DDBJ whole genome shotgun (WGS) entry which is preliminary data.</text>
</comment>
<gene>
    <name evidence="5" type="ORF">NDU88_003794</name>
</gene>
<keyword evidence="2" id="KW-0597">Phosphoprotein</keyword>
<evidence type="ECO:0000256" key="3">
    <source>
        <dbReference type="SAM" id="MobiDB-lite"/>
    </source>
</evidence>
<feature type="region of interest" description="Disordered" evidence="3">
    <location>
        <begin position="279"/>
        <end position="315"/>
    </location>
</feature>
<dbReference type="InterPro" id="IPR001849">
    <property type="entry name" value="PH_domain"/>
</dbReference>
<comment type="similarity">
    <text evidence="1">Belongs to the DOK family. Type A subfamily.</text>
</comment>
<dbReference type="CDD" id="cd01203">
    <property type="entry name" value="PTB_DOK1_DOK2_DOK3"/>
    <property type="match status" value="1"/>
</dbReference>
<dbReference type="GO" id="GO:0007265">
    <property type="term" value="P:Ras protein signal transduction"/>
    <property type="evidence" value="ECO:0007669"/>
    <property type="project" value="TreeGrafter"/>
</dbReference>
<organism evidence="5 6">
    <name type="scientific">Pleurodeles waltl</name>
    <name type="common">Iberian ribbed newt</name>
    <dbReference type="NCBI Taxonomy" id="8319"/>
    <lineage>
        <taxon>Eukaryota</taxon>
        <taxon>Metazoa</taxon>
        <taxon>Chordata</taxon>
        <taxon>Craniata</taxon>
        <taxon>Vertebrata</taxon>
        <taxon>Euteleostomi</taxon>
        <taxon>Amphibia</taxon>
        <taxon>Batrachia</taxon>
        <taxon>Caudata</taxon>
        <taxon>Salamandroidea</taxon>
        <taxon>Salamandridae</taxon>
        <taxon>Pleurodelinae</taxon>
        <taxon>Pleurodeles</taxon>
    </lineage>
</organism>
<evidence type="ECO:0000256" key="2">
    <source>
        <dbReference type="ARBA" id="ARBA00022553"/>
    </source>
</evidence>
<evidence type="ECO:0000259" key="4">
    <source>
        <dbReference type="PROSITE" id="PS51064"/>
    </source>
</evidence>
<feature type="domain" description="IRS-type PTB" evidence="4">
    <location>
        <begin position="135"/>
        <end position="239"/>
    </location>
</feature>
<dbReference type="Pfam" id="PF00169">
    <property type="entry name" value="PH"/>
    <property type="match status" value="1"/>
</dbReference>
<name>A0AAV7LSY9_PLEWA</name>
<dbReference type="SMART" id="SM00310">
    <property type="entry name" value="PTBI"/>
    <property type="match status" value="1"/>
</dbReference>
<feature type="region of interest" description="Disordered" evidence="3">
    <location>
        <begin position="236"/>
        <end position="256"/>
    </location>
</feature>
<sequence>MKWKKVWALLYGNSVCSIARLELVEGTNPPEKMKKSETKKVIKLSDCVRVSEANCESSPRGTSPFLLETTDRMYLMAAESTEQAAWTGHLCELAFKIGKDPSTKDALQRPSHKQSAAASVTMEDNSLYSMSGTGDLKKFEVTVRSTEASDRCHLRGVYTLKAQKDALDLCHRETGKTLYSWPYKFLRRFGRDKVTFSFEAGRRCASGEGNFEFETRQGSEIFMAIETAIRVQKVKSQDDPNWGGTSQMDHSHGGGNNDTYRCVGTTGLLMLDLKNDNQKSTSDKWELSGKVSNSISDRGSSLRPAKEVMPTSQNNQCSKTLQHAKKKGVQVPESTYSEPSDVFVCGESSGGGRIHKKTTHNQLESEYAVPFDTIAKSLVNSGFGTFLQSKPSPEWHDPPDPLYNSIEEVNAMKVKVPEHQSHEEHIYDEPEGRTSHSVYDEPVEVKGEAWKLQATEPDLLGHEYPYNPIMDDYSVPKKLSGSSCTGGVGRLEEPIEDWLEDCEYDNVVLKNLKK</sequence>
<dbReference type="InterPro" id="IPR002404">
    <property type="entry name" value="IRS_PTB"/>
</dbReference>
<dbReference type="GO" id="GO:0005737">
    <property type="term" value="C:cytoplasm"/>
    <property type="evidence" value="ECO:0007669"/>
    <property type="project" value="TreeGrafter"/>
</dbReference>
<dbReference type="Gene3D" id="2.30.29.30">
    <property type="entry name" value="Pleckstrin-homology domain (PH domain)/Phosphotyrosine-binding domain (PTB)"/>
    <property type="match status" value="2"/>
</dbReference>
<evidence type="ECO:0000313" key="5">
    <source>
        <dbReference type="EMBL" id="KAJ1090665.1"/>
    </source>
</evidence>
<keyword evidence="6" id="KW-1185">Reference proteome</keyword>
<evidence type="ECO:0000256" key="1">
    <source>
        <dbReference type="ARBA" id="ARBA00010955"/>
    </source>
</evidence>
<accession>A0AAV7LSY9</accession>
<dbReference type="SUPFAM" id="SSF50729">
    <property type="entry name" value="PH domain-like"/>
    <property type="match status" value="2"/>
</dbReference>
<dbReference type="InterPro" id="IPR011993">
    <property type="entry name" value="PH-like_dom_sf"/>
</dbReference>
<dbReference type="PANTHER" id="PTHR21258">
    <property type="entry name" value="DOCKING PROTEIN RELATED"/>
    <property type="match status" value="1"/>
</dbReference>
<feature type="compositionally biased region" description="Polar residues" evidence="3">
    <location>
        <begin position="290"/>
        <end position="299"/>
    </location>
</feature>
<dbReference type="GO" id="GO:0007169">
    <property type="term" value="P:cell surface receptor protein tyrosine kinase signaling pathway"/>
    <property type="evidence" value="ECO:0007669"/>
    <property type="project" value="TreeGrafter"/>
</dbReference>